<gene>
    <name evidence="8" type="ORF">JKIAZH3_G9653</name>
</gene>
<evidence type="ECO:0000313" key="8">
    <source>
        <dbReference type="EMBL" id="CAD6950118.1"/>
    </source>
</evidence>
<evidence type="ECO:0000256" key="2">
    <source>
        <dbReference type="ARBA" id="ARBA00022723"/>
    </source>
</evidence>
<dbReference type="EMBL" id="CAJHJG010005417">
    <property type="protein sequence ID" value="CAD6950118.1"/>
    <property type="molecule type" value="Genomic_DNA"/>
</dbReference>
<keyword evidence="3" id="KW-0863">Zinc-finger</keyword>
<keyword evidence="2" id="KW-0479">Metal-binding</keyword>
<keyword evidence="9" id="KW-1185">Reference proteome</keyword>
<evidence type="ECO:0000256" key="1">
    <source>
        <dbReference type="ARBA" id="ARBA00004123"/>
    </source>
</evidence>
<organism evidence="8 9">
    <name type="scientific">Tilletia caries</name>
    <name type="common">wheat bunt fungus</name>
    <dbReference type="NCBI Taxonomy" id="13290"/>
    <lineage>
        <taxon>Eukaryota</taxon>
        <taxon>Fungi</taxon>
        <taxon>Dikarya</taxon>
        <taxon>Basidiomycota</taxon>
        <taxon>Ustilaginomycotina</taxon>
        <taxon>Exobasidiomycetes</taxon>
        <taxon>Tilletiales</taxon>
        <taxon>Tilletiaceae</taxon>
        <taxon>Tilletia</taxon>
    </lineage>
</organism>
<dbReference type="PANTHER" id="PTHR46481">
    <property type="entry name" value="ZINC FINGER BED DOMAIN-CONTAINING PROTEIN 4"/>
    <property type="match status" value="1"/>
</dbReference>
<dbReference type="SUPFAM" id="SSF53098">
    <property type="entry name" value="Ribonuclease H-like"/>
    <property type="match status" value="1"/>
</dbReference>
<dbReference type="Pfam" id="PF05699">
    <property type="entry name" value="Dimer_Tnp_hAT"/>
    <property type="match status" value="1"/>
</dbReference>
<evidence type="ECO:0000313" key="9">
    <source>
        <dbReference type="Proteomes" id="UP000836402"/>
    </source>
</evidence>
<dbReference type="PANTHER" id="PTHR46481:SF10">
    <property type="entry name" value="ZINC FINGER BED DOMAIN-CONTAINING PROTEIN 39"/>
    <property type="match status" value="1"/>
</dbReference>
<sequence length="216" mass="24700">KVHKWPRDWQNKAVKILRSVFGSHYEIKIEDAEPTPGSQTDDFNKLDKTTQALMRLAKEKQKSVPIHDAVDDWLGGITMVQIENGKPVYVDPLRWWWSEKQKGNEYSGLANLALDVFGCPATSVEVERLFSRAGRVVTPLRHRLKADRIAQLVTVGKWFDERSVPENLLPTVLADEENVRKTKRKAKAELVRAQKRSKTHDTSVEEEDVDMNAISN</sequence>
<evidence type="ECO:0000256" key="3">
    <source>
        <dbReference type="ARBA" id="ARBA00022771"/>
    </source>
</evidence>
<dbReference type="InterPro" id="IPR012337">
    <property type="entry name" value="RNaseH-like_sf"/>
</dbReference>
<evidence type="ECO:0000259" key="7">
    <source>
        <dbReference type="Pfam" id="PF05699"/>
    </source>
</evidence>
<feature type="non-terminal residue" evidence="8">
    <location>
        <position position="1"/>
    </location>
</feature>
<feature type="domain" description="HAT C-terminal dimerisation" evidence="7">
    <location>
        <begin position="90"/>
        <end position="158"/>
    </location>
</feature>
<comment type="caution">
    <text evidence="8">The sequence shown here is derived from an EMBL/GenBank/DDBJ whole genome shotgun (WGS) entry which is preliminary data.</text>
</comment>
<evidence type="ECO:0000256" key="5">
    <source>
        <dbReference type="ARBA" id="ARBA00023242"/>
    </source>
</evidence>
<keyword evidence="4" id="KW-0862">Zinc</keyword>
<reference evidence="8" key="1">
    <citation type="submission" date="2020-10" db="EMBL/GenBank/DDBJ databases">
        <authorList>
            <person name="Sedaghatjoo S."/>
        </authorList>
    </citation>
    <scope>NUCLEOTIDE SEQUENCE</scope>
    <source>
        <strain evidence="8">AZH3</strain>
    </source>
</reference>
<evidence type="ECO:0000256" key="4">
    <source>
        <dbReference type="ARBA" id="ARBA00022833"/>
    </source>
</evidence>
<feature type="region of interest" description="Disordered" evidence="6">
    <location>
        <begin position="184"/>
        <end position="216"/>
    </location>
</feature>
<evidence type="ECO:0000256" key="6">
    <source>
        <dbReference type="SAM" id="MobiDB-lite"/>
    </source>
</evidence>
<name>A0ABN7J6D1_9BASI</name>
<proteinExistence type="predicted"/>
<comment type="subcellular location">
    <subcellularLocation>
        <location evidence="1">Nucleus</location>
    </subcellularLocation>
</comment>
<accession>A0ABN7J6D1</accession>
<protein>
    <recommendedName>
        <fullName evidence="7">HAT C-terminal dimerisation domain-containing protein</fullName>
    </recommendedName>
</protein>
<dbReference type="InterPro" id="IPR008906">
    <property type="entry name" value="HATC_C_dom"/>
</dbReference>
<dbReference type="InterPro" id="IPR052035">
    <property type="entry name" value="ZnF_BED_domain_contain"/>
</dbReference>
<dbReference type="Proteomes" id="UP000836402">
    <property type="component" value="Unassembled WGS sequence"/>
</dbReference>
<keyword evidence="5" id="KW-0539">Nucleus</keyword>